<evidence type="ECO:0000313" key="1">
    <source>
        <dbReference type="EMBL" id="OAF63577.1"/>
    </source>
</evidence>
<keyword evidence="2" id="KW-1185">Reference proteome</keyword>
<dbReference type="OrthoDB" id="6511194at2759"/>
<evidence type="ECO:0000313" key="2">
    <source>
        <dbReference type="Proteomes" id="UP000078046"/>
    </source>
</evidence>
<protein>
    <submittedName>
        <fullName evidence="1">Uncharacterized protein</fullName>
    </submittedName>
</protein>
<comment type="caution">
    <text evidence="1">The sequence shown here is derived from an EMBL/GenBank/DDBJ whole genome shotgun (WGS) entry which is preliminary data.</text>
</comment>
<proteinExistence type="predicted"/>
<sequence>MWAISKGEVGKNRLEKSFDNVHSDTVARCIRKTDSYIQKLYSDLNDDDRDVEDINAYSEMYDFFSIM</sequence>
<dbReference type="Proteomes" id="UP000078046">
    <property type="component" value="Unassembled WGS sequence"/>
</dbReference>
<dbReference type="EMBL" id="LWCA01003143">
    <property type="protein sequence ID" value="OAF63577.1"/>
    <property type="molecule type" value="Genomic_DNA"/>
</dbReference>
<dbReference type="AlphaFoldDB" id="A0A177AND9"/>
<name>A0A177AND9_9BILA</name>
<gene>
    <name evidence="1" type="ORF">A3Q56_08716</name>
</gene>
<accession>A0A177AND9</accession>
<reference evidence="1 2" key="1">
    <citation type="submission" date="2016-04" db="EMBL/GenBank/DDBJ databases">
        <title>The genome of Intoshia linei affirms orthonectids as highly simplified spiralians.</title>
        <authorList>
            <person name="Mikhailov K.V."/>
            <person name="Slusarev G.S."/>
            <person name="Nikitin M.A."/>
            <person name="Logacheva M.D."/>
            <person name="Penin A."/>
            <person name="Aleoshin V."/>
            <person name="Panchin Y.V."/>
        </authorList>
    </citation>
    <scope>NUCLEOTIDE SEQUENCE [LARGE SCALE GENOMIC DNA]</scope>
    <source>
        <strain evidence="1">Intl2013</strain>
        <tissue evidence="1">Whole animal</tissue>
    </source>
</reference>
<organism evidence="1 2">
    <name type="scientific">Intoshia linei</name>
    <dbReference type="NCBI Taxonomy" id="1819745"/>
    <lineage>
        <taxon>Eukaryota</taxon>
        <taxon>Metazoa</taxon>
        <taxon>Spiralia</taxon>
        <taxon>Lophotrochozoa</taxon>
        <taxon>Mesozoa</taxon>
        <taxon>Orthonectida</taxon>
        <taxon>Rhopaluridae</taxon>
        <taxon>Intoshia</taxon>
    </lineage>
</organism>